<dbReference type="Gene3D" id="3.30.70.20">
    <property type="match status" value="2"/>
</dbReference>
<dbReference type="InterPro" id="IPR050157">
    <property type="entry name" value="PSI_iron-sulfur_center"/>
</dbReference>
<comment type="caution">
    <text evidence="6">The sequence shown here is derived from an EMBL/GenBank/DDBJ whole genome shotgun (WGS) entry which is preliminary data.</text>
</comment>
<dbReference type="Proteomes" id="UP000814385">
    <property type="component" value="Unassembled WGS sequence"/>
</dbReference>
<keyword evidence="4" id="KW-0411">Iron-sulfur</keyword>
<accession>A0ABS9P7N0</accession>
<evidence type="ECO:0000256" key="2">
    <source>
        <dbReference type="ARBA" id="ARBA00022723"/>
    </source>
</evidence>
<feature type="domain" description="4Fe-4S ferredoxin-type" evidence="5">
    <location>
        <begin position="263"/>
        <end position="292"/>
    </location>
</feature>
<feature type="domain" description="4Fe-4S ferredoxin-type" evidence="5">
    <location>
        <begin position="233"/>
        <end position="262"/>
    </location>
</feature>
<dbReference type="PROSITE" id="PS51379">
    <property type="entry name" value="4FE4S_FER_2"/>
    <property type="match status" value="3"/>
</dbReference>
<dbReference type="PROSITE" id="PS00198">
    <property type="entry name" value="4FE4S_FER_1"/>
    <property type="match status" value="2"/>
</dbReference>
<name>A0ABS9P7N0_9GAMM</name>
<protein>
    <submittedName>
        <fullName evidence="6">4Fe-4S binding protein</fullName>
    </submittedName>
</protein>
<keyword evidence="3" id="KW-0408">Iron</keyword>
<dbReference type="PANTHER" id="PTHR24960:SF79">
    <property type="entry name" value="PHOTOSYSTEM I IRON-SULFUR CENTER"/>
    <property type="match status" value="1"/>
</dbReference>
<gene>
    <name evidence="6" type="ORF">HOP52_08525</name>
</gene>
<dbReference type="InterPro" id="IPR017900">
    <property type="entry name" value="4Fe4S_Fe_S_CS"/>
</dbReference>
<sequence length="345" mass="37105">MLTQATTPQPLRKSRLGIGWLAPRCLEAPPHPLACTHCRNACPAEALAFHEDVDGGFSLLASDACHGCAQCVAACPTEALVSAEIQSLLDAGPAGAPLRLGCHRTVDAPDQTRLHCLRALGPDLLAWLSARATPGELELRLPDACRGCLAAPKREHDAWLEQARAICTLRESEAKRDYTAAGAAVSRRGFLLGQGSPRLATIADDDTAPRARRLARQAAAAEALDGRFAPPLPGLSLQTDACRAHGVCARVCPTEALQETPEGELRFDPLACLDCGHCLTACPEQALSMTGNTSGDTRTLRHDETARCFRCRRPFTRRSADQSSECPACRRENALMKESFHDLFE</sequence>
<dbReference type="SUPFAM" id="SSF54862">
    <property type="entry name" value="4Fe-4S ferredoxins"/>
    <property type="match status" value="2"/>
</dbReference>
<evidence type="ECO:0000313" key="7">
    <source>
        <dbReference type="Proteomes" id="UP000814385"/>
    </source>
</evidence>
<reference evidence="6 7" key="1">
    <citation type="submission" date="2020-05" db="EMBL/GenBank/DDBJ databases">
        <title>Comparative genomic analysis of denitrifying bacteria from Halomonas genus.</title>
        <authorList>
            <person name="Wang L."/>
            <person name="Shao Z."/>
        </authorList>
    </citation>
    <scope>NUCLEOTIDE SEQUENCE [LARGE SCALE GENOMIC DNA]</scope>
    <source>
        <strain evidence="6 7">A4</strain>
    </source>
</reference>
<keyword evidence="2" id="KW-0479">Metal-binding</keyword>
<evidence type="ECO:0000313" key="6">
    <source>
        <dbReference type="EMBL" id="MCG6657797.1"/>
    </source>
</evidence>
<keyword evidence="7" id="KW-1185">Reference proteome</keyword>
<evidence type="ECO:0000256" key="4">
    <source>
        <dbReference type="ARBA" id="ARBA00023014"/>
    </source>
</evidence>
<feature type="domain" description="4Fe-4S ferredoxin-type" evidence="5">
    <location>
        <begin position="56"/>
        <end position="85"/>
    </location>
</feature>
<dbReference type="InterPro" id="IPR017896">
    <property type="entry name" value="4Fe4S_Fe-S-bd"/>
</dbReference>
<proteinExistence type="predicted"/>
<dbReference type="Pfam" id="PF13187">
    <property type="entry name" value="Fer4_9"/>
    <property type="match status" value="2"/>
</dbReference>
<organism evidence="6 7">
    <name type="scientific">Billgrantia campisalis</name>
    <dbReference type="NCBI Taxonomy" id="74661"/>
    <lineage>
        <taxon>Bacteria</taxon>
        <taxon>Pseudomonadati</taxon>
        <taxon>Pseudomonadota</taxon>
        <taxon>Gammaproteobacteria</taxon>
        <taxon>Oceanospirillales</taxon>
        <taxon>Halomonadaceae</taxon>
        <taxon>Billgrantia</taxon>
    </lineage>
</organism>
<dbReference type="EMBL" id="JABFUC010000006">
    <property type="protein sequence ID" value="MCG6657797.1"/>
    <property type="molecule type" value="Genomic_DNA"/>
</dbReference>
<dbReference type="RefSeq" id="WP_238976950.1">
    <property type="nucleotide sequence ID" value="NZ_JABFUC010000006.1"/>
</dbReference>
<evidence type="ECO:0000256" key="3">
    <source>
        <dbReference type="ARBA" id="ARBA00023004"/>
    </source>
</evidence>
<keyword evidence="1" id="KW-0004">4Fe-4S</keyword>
<dbReference type="PANTHER" id="PTHR24960">
    <property type="entry name" value="PHOTOSYSTEM I IRON-SULFUR CENTER-RELATED"/>
    <property type="match status" value="1"/>
</dbReference>
<evidence type="ECO:0000259" key="5">
    <source>
        <dbReference type="PROSITE" id="PS51379"/>
    </source>
</evidence>
<evidence type="ECO:0000256" key="1">
    <source>
        <dbReference type="ARBA" id="ARBA00022485"/>
    </source>
</evidence>